<dbReference type="PANTHER" id="PTHR30032:SF8">
    <property type="entry name" value="GERMINATION-SPECIFIC N-ACETYLMURAMOYL-L-ALANINE AMIDASE"/>
    <property type="match status" value="1"/>
</dbReference>
<comment type="caution">
    <text evidence="2">The sequence shown here is derived from an EMBL/GenBank/DDBJ whole genome shotgun (WGS) entry which is preliminary data.</text>
</comment>
<dbReference type="InterPro" id="IPR006311">
    <property type="entry name" value="TAT_signal"/>
</dbReference>
<dbReference type="EMBL" id="JAAFYZ010000078">
    <property type="protein sequence ID" value="MBS2549668.1"/>
    <property type="molecule type" value="Genomic_DNA"/>
</dbReference>
<keyword evidence="3" id="KW-1185">Reference proteome</keyword>
<name>A0ABS5KUC6_9ACTN</name>
<dbReference type="PROSITE" id="PS51318">
    <property type="entry name" value="TAT"/>
    <property type="match status" value="1"/>
</dbReference>
<organism evidence="2 3">
    <name type="scientific">Catenulispora pinistramenti</name>
    <dbReference type="NCBI Taxonomy" id="2705254"/>
    <lineage>
        <taxon>Bacteria</taxon>
        <taxon>Bacillati</taxon>
        <taxon>Actinomycetota</taxon>
        <taxon>Actinomycetes</taxon>
        <taxon>Catenulisporales</taxon>
        <taxon>Catenulisporaceae</taxon>
        <taxon>Catenulispora</taxon>
    </lineage>
</organism>
<dbReference type="InterPro" id="IPR007253">
    <property type="entry name" value="Cell_wall-bd_2"/>
</dbReference>
<evidence type="ECO:0000256" key="1">
    <source>
        <dbReference type="SAM" id="SignalP"/>
    </source>
</evidence>
<dbReference type="InterPro" id="IPR051922">
    <property type="entry name" value="Bact_Sporulation_Assoc"/>
</dbReference>
<evidence type="ECO:0000313" key="3">
    <source>
        <dbReference type="Proteomes" id="UP000730482"/>
    </source>
</evidence>
<dbReference type="InterPro" id="IPR011042">
    <property type="entry name" value="6-blade_b-propeller_TolB-like"/>
</dbReference>
<feature type="chain" id="PRO_5046582244" evidence="1">
    <location>
        <begin position="34"/>
        <end position="662"/>
    </location>
</feature>
<dbReference type="PANTHER" id="PTHR30032">
    <property type="entry name" value="N-ACETYLMURAMOYL-L-ALANINE AMIDASE-RELATED"/>
    <property type="match status" value="1"/>
</dbReference>
<feature type="signal peptide" evidence="1">
    <location>
        <begin position="1"/>
        <end position="33"/>
    </location>
</feature>
<sequence>MPKHPRRRSLALSAILSSALLPAFGLAAPSAHAVNPGPAGSMLTISDGTSTVLVAGRPVTFPTTVTDATWAPDGSRLAFVDGAGDLVSALPDGTGTRVLAHGGPGIVISGPTWSGDGLGVAFAESVGGHTGAIKVAESDGYGDSASGGGDGSVIVDARDMNDGGSYSAPDAVYIPDRTAPGRNIIPNYVFQETPVGGSTPEIRSLLNASPGQQYKIADGTQPTVGPDGRTVAFITPDEQIAVVDVSDPFKPSQPRILTTDISVHKQHPTFSPDGDKITYEALDVRSGAPDVPKDVESVPVTGGAATIEATRPGVPAYRPEAVTHVTRLAGPDRTGTAVAVSQAEFPDPGTPASRPSGLLLARSDQYADALAGSVLAKNAPLLLTPSNTLDAAVRAEIIRVLGPAQGPNLPVVTLLGGPQALSPAVEKAVAALGYPVRRLGGPDRFATAVDIARADLAVRPYGRKFVVATGENFADALSASATGDPILLTDDQAMPAATAAFLKSVAAPTSAGPATFYAVGGQAKAAAAKLWPHGPAGAETVPLAGTDRYETSFLVAREFFGATPTDPGRVYLGVATATNWPDSLAGGAAMSNLPGPMLLVNPKTGLSPEEQQWVWANAGTIDSALVFGGPDALSSTVDAQLGDTLSGPAGFVMATDPASIPE</sequence>
<dbReference type="Proteomes" id="UP000730482">
    <property type="component" value="Unassembled WGS sequence"/>
</dbReference>
<dbReference type="Pfam" id="PF04122">
    <property type="entry name" value="CW_binding_2"/>
    <property type="match status" value="3"/>
</dbReference>
<gene>
    <name evidence="2" type="ORF">KGQ19_22650</name>
</gene>
<dbReference type="Pfam" id="PF07676">
    <property type="entry name" value="PD40"/>
    <property type="match status" value="1"/>
</dbReference>
<keyword evidence="1" id="KW-0732">Signal</keyword>
<dbReference type="InterPro" id="IPR011659">
    <property type="entry name" value="WD40"/>
</dbReference>
<dbReference type="SUPFAM" id="SSF82171">
    <property type="entry name" value="DPP6 N-terminal domain-like"/>
    <property type="match status" value="1"/>
</dbReference>
<accession>A0ABS5KUC6</accession>
<reference evidence="2 3" key="1">
    <citation type="submission" date="2020-02" db="EMBL/GenBank/DDBJ databases">
        <title>Acidophilic actinobacteria isolated from forest soil.</title>
        <authorList>
            <person name="Golinska P."/>
        </authorList>
    </citation>
    <scope>NUCLEOTIDE SEQUENCE [LARGE SCALE GENOMIC DNA]</scope>
    <source>
        <strain evidence="2 3">NL8</strain>
    </source>
</reference>
<dbReference type="RefSeq" id="WP_212011224.1">
    <property type="nucleotide sequence ID" value="NZ_JAAFYZ010000078.1"/>
</dbReference>
<proteinExistence type="predicted"/>
<evidence type="ECO:0000313" key="2">
    <source>
        <dbReference type="EMBL" id="MBS2549668.1"/>
    </source>
</evidence>
<dbReference type="Gene3D" id="2.120.10.30">
    <property type="entry name" value="TolB, C-terminal domain"/>
    <property type="match status" value="2"/>
</dbReference>
<protein>
    <submittedName>
        <fullName evidence="2">Cell wall-binding repeat-containing protein</fullName>
    </submittedName>
</protein>